<dbReference type="NCBIfam" id="TIGR02469">
    <property type="entry name" value="CbiT"/>
    <property type="match status" value="1"/>
</dbReference>
<dbReference type="CDD" id="cd11644">
    <property type="entry name" value="Precorrin-6Y-MT"/>
    <property type="match status" value="1"/>
</dbReference>
<dbReference type="InterPro" id="IPR014777">
    <property type="entry name" value="4pyrrole_Mease_sub1"/>
</dbReference>
<dbReference type="SUPFAM" id="SSF53335">
    <property type="entry name" value="S-adenosyl-L-methionine-dependent methyltransferases"/>
    <property type="match status" value="1"/>
</dbReference>
<dbReference type="InterPro" id="IPR014008">
    <property type="entry name" value="Cbl_synth_MTase_CbiT"/>
</dbReference>
<evidence type="ECO:0000256" key="1">
    <source>
        <dbReference type="ARBA" id="ARBA00004953"/>
    </source>
</evidence>
<evidence type="ECO:0000256" key="3">
    <source>
        <dbReference type="ARBA" id="ARBA00022603"/>
    </source>
</evidence>
<keyword evidence="2" id="KW-0169">Cobalamin biosynthesis</keyword>
<evidence type="ECO:0000256" key="4">
    <source>
        <dbReference type="ARBA" id="ARBA00022679"/>
    </source>
</evidence>
<sequence length="399" mass="42103">MTKNPWLTVIGLGEDGPDGLCAASRAALGAAEIVMGPARHLSLLPEVPARRIAWPVPFAEGIPQLSALRGRPVVVLASGDPFWFGAGAVLARQLGRGEWRAYPGRSSFGLAAARMGWPLEHTGCFGLHAAPLAQLRPHLAPGRRMIVLLRDADAVQALADYLVAEGFGTSDLTVMEALGGPRERLTEARADGLADHAFAHPVCVALAVAGEGTVLPLASGRPDGWFDNDGQITKRPMRALTLSALAPRPFEHLWDIGGGSGSIGIEWLLCDATLTATTIEPRAERAARIAGNAARLGTGRLRVVEGKAPEALARLERPDAVFIGGGLSQALLDWLEAHLPSGTRLVANAVTLDSEALLTAAQARLGGDLLRIELSATVPIGTRRGWKSSFPIVQWSHVT</sequence>
<gene>
    <name evidence="7" type="primary">cbiE</name>
    <name evidence="7" type="ORF">IQ782_17525</name>
</gene>
<protein>
    <submittedName>
        <fullName evidence="7">Precorrin-6y C5,15-methyltransferase (Decarboxylating) subunit CbiE</fullName>
    </submittedName>
</protein>
<dbReference type="InterPro" id="IPR029063">
    <property type="entry name" value="SAM-dependent_MTases_sf"/>
</dbReference>
<feature type="domain" description="Tetrapyrrole methylase" evidence="6">
    <location>
        <begin position="7"/>
        <end position="191"/>
    </location>
</feature>
<dbReference type="Proteomes" id="UP000607796">
    <property type="component" value="Unassembled WGS sequence"/>
</dbReference>
<accession>A0ABR9X578</accession>
<evidence type="ECO:0000259" key="6">
    <source>
        <dbReference type="Pfam" id="PF00590"/>
    </source>
</evidence>
<dbReference type="PIRSF" id="PIRSF036428">
    <property type="entry name" value="CobL"/>
    <property type="match status" value="1"/>
</dbReference>
<evidence type="ECO:0000313" key="8">
    <source>
        <dbReference type="Proteomes" id="UP000607796"/>
    </source>
</evidence>
<organism evidence="7 8">
    <name type="scientific">Salipiger mangrovisoli</name>
    <dbReference type="NCBI Taxonomy" id="2865933"/>
    <lineage>
        <taxon>Bacteria</taxon>
        <taxon>Pseudomonadati</taxon>
        <taxon>Pseudomonadota</taxon>
        <taxon>Alphaproteobacteria</taxon>
        <taxon>Rhodobacterales</taxon>
        <taxon>Roseobacteraceae</taxon>
        <taxon>Salipiger</taxon>
    </lineage>
</organism>
<keyword evidence="4" id="KW-0808">Transferase</keyword>
<dbReference type="EMBL" id="JADFFK010000013">
    <property type="protein sequence ID" value="MBE9638660.1"/>
    <property type="molecule type" value="Genomic_DNA"/>
</dbReference>
<comment type="pathway">
    <text evidence="1">Cofactor biosynthesis; adenosylcobalamin biosynthesis.</text>
</comment>
<dbReference type="InterPro" id="IPR012818">
    <property type="entry name" value="CbiE"/>
</dbReference>
<keyword evidence="8" id="KW-1185">Reference proteome</keyword>
<reference evidence="7 8" key="1">
    <citation type="journal article" date="2021" name="Int. J. Syst. Evol. Microbiol.">
        <title>Salipiger mangrovisoli sp. nov., isolated from mangrove soil and the proposal for the reclassification of Paraphaeobacter pallidus as Salipiger pallidus comb. nov.</title>
        <authorList>
            <person name="Du J."/>
            <person name="Liu Y."/>
            <person name="Pei T."/>
            <person name="Deng M.R."/>
            <person name="Zhu H."/>
        </authorList>
    </citation>
    <scope>NUCLEOTIDE SEQUENCE [LARGE SCALE GENOMIC DNA]</scope>
    <source>
        <strain evidence="7 8">6D45A</strain>
    </source>
</reference>
<dbReference type="RefSeq" id="WP_194135957.1">
    <property type="nucleotide sequence ID" value="NZ_JADFFK010000013.1"/>
</dbReference>
<evidence type="ECO:0000256" key="2">
    <source>
        <dbReference type="ARBA" id="ARBA00022573"/>
    </source>
</evidence>
<dbReference type="InterPro" id="IPR050714">
    <property type="entry name" value="Cobalamin_biosynth_MTase"/>
</dbReference>
<dbReference type="SUPFAM" id="SSF53790">
    <property type="entry name" value="Tetrapyrrole methylase"/>
    <property type="match status" value="1"/>
</dbReference>
<dbReference type="InterPro" id="IPR035996">
    <property type="entry name" value="4pyrrol_Methylase_sf"/>
</dbReference>
<dbReference type="InterPro" id="IPR006365">
    <property type="entry name" value="Cbl_synth_CobL"/>
</dbReference>
<dbReference type="PANTHER" id="PTHR43182:SF1">
    <property type="entry name" value="COBALT-PRECORRIN-7 C(5)-METHYLTRANSFERASE"/>
    <property type="match status" value="1"/>
</dbReference>
<dbReference type="InterPro" id="IPR000878">
    <property type="entry name" value="4pyrrol_Mease"/>
</dbReference>
<keyword evidence="5" id="KW-0949">S-adenosyl-L-methionine</keyword>
<keyword evidence="3" id="KW-0489">Methyltransferase</keyword>
<comment type="caution">
    <text evidence="7">The sequence shown here is derived from an EMBL/GenBank/DDBJ whole genome shotgun (WGS) entry which is preliminary data.</text>
</comment>
<proteinExistence type="predicted"/>
<evidence type="ECO:0000256" key="5">
    <source>
        <dbReference type="ARBA" id="ARBA00022691"/>
    </source>
</evidence>
<dbReference type="Gene3D" id="3.40.1010.10">
    <property type="entry name" value="Cobalt-precorrin-4 Transmethylase, Domain 1"/>
    <property type="match status" value="1"/>
</dbReference>
<dbReference type="Gene3D" id="3.40.50.150">
    <property type="entry name" value="Vaccinia Virus protein VP39"/>
    <property type="match status" value="1"/>
</dbReference>
<name>A0ABR9X578_9RHOB</name>
<dbReference type="PANTHER" id="PTHR43182">
    <property type="entry name" value="COBALT-PRECORRIN-6B C(15)-METHYLTRANSFERASE (DECARBOXYLATING)"/>
    <property type="match status" value="1"/>
</dbReference>
<evidence type="ECO:0000313" key="7">
    <source>
        <dbReference type="EMBL" id="MBE9638660.1"/>
    </source>
</evidence>
<dbReference type="NCBIfam" id="TIGR02467">
    <property type="entry name" value="CbiE"/>
    <property type="match status" value="1"/>
</dbReference>
<dbReference type="Pfam" id="PF00590">
    <property type="entry name" value="TP_methylase"/>
    <property type="match status" value="1"/>
</dbReference>